<gene>
    <name evidence="5" type="ORF">POSPLADRAFT_1143994</name>
</gene>
<dbReference type="GO" id="GO:0005634">
    <property type="term" value="C:nucleus"/>
    <property type="evidence" value="ECO:0007669"/>
    <property type="project" value="UniProtKB-SubCell"/>
</dbReference>
<evidence type="ECO:0000313" key="6">
    <source>
        <dbReference type="Proteomes" id="UP000194127"/>
    </source>
</evidence>
<proteinExistence type="predicted"/>
<feature type="domain" description="HSF-type DNA-binding" evidence="4">
    <location>
        <begin position="133"/>
        <end position="194"/>
    </location>
</feature>
<dbReference type="Pfam" id="PF00447">
    <property type="entry name" value="HSF_DNA-bind"/>
    <property type="match status" value="1"/>
</dbReference>
<dbReference type="AlphaFoldDB" id="A0A1X6MZF7"/>
<reference evidence="5 6" key="1">
    <citation type="submission" date="2017-04" db="EMBL/GenBank/DDBJ databases">
        <title>Genome Sequence of the Model Brown-Rot Fungus Postia placenta SB12.</title>
        <authorList>
            <consortium name="DOE Joint Genome Institute"/>
            <person name="Gaskell J."/>
            <person name="Kersten P."/>
            <person name="Larrondo L.F."/>
            <person name="Canessa P."/>
            <person name="Martinez D."/>
            <person name="Hibbett D."/>
            <person name="Schmoll M."/>
            <person name="Kubicek C.P."/>
            <person name="Martinez A.T."/>
            <person name="Yadav J."/>
            <person name="Master E."/>
            <person name="Magnuson J.K."/>
            <person name="James T."/>
            <person name="Yaver D."/>
            <person name="Berka R."/>
            <person name="Labutti K."/>
            <person name="Lipzen A."/>
            <person name="Aerts A."/>
            <person name="Barry K."/>
            <person name="Henrissat B."/>
            <person name="Blanchette R."/>
            <person name="Grigoriev I."/>
            <person name="Cullen D."/>
        </authorList>
    </citation>
    <scope>NUCLEOTIDE SEQUENCE [LARGE SCALE GENOMIC DNA]</scope>
    <source>
        <strain evidence="5 6">MAD-698-R-SB12</strain>
    </source>
</reference>
<evidence type="ECO:0000259" key="4">
    <source>
        <dbReference type="Pfam" id="PF00447"/>
    </source>
</evidence>
<dbReference type="EMBL" id="KZ110598">
    <property type="protein sequence ID" value="OSX61606.1"/>
    <property type="molecule type" value="Genomic_DNA"/>
</dbReference>
<dbReference type="OrthoDB" id="432483at2759"/>
<dbReference type="SUPFAM" id="SSF46785">
    <property type="entry name" value="Winged helix' DNA-binding domain"/>
    <property type="match status" value="1"/>
</dbReference>
<protein>
    <recommendedName>
        <fullName evidence="4">HSF-type DNA-binding domain-containing protein</fullName>
    </recommendedName>
</protein>
<evidence type="ECO:0000313" key="5">
    <source>
        <dbReference type="EMBL" id="OSX61606.1"/>
    </source>
</evidence>
<keyword evidence="3" id="KW-0539">Nucleus</keyword>
<dbReference type="Gene3D" id="1.10.10.10">
    <property type="entry name" value="Winged helix-like DNA-binding domain superfamily/Winged helix DNA-binding domain"/>
    <property type="match status" value="1"/>
</dbReference>
<dbReference type="Proteomes" id="UP000194127">
    <property type="component" value="Unassembled WGS sequence"/>
</dbReference>
<name>A0A1X6MZF7_9APHY</name>
<evidence type="ECO:0000256" key="3">
    <source>
        <dbReference type="ARBA" id="ARBA00023242"/>
    </source>
</evidence>
<evidence type="ECO:0000256" key="2">
    <source>
        <dbReference type="ARBA" id="ARBA00023125"/>
    </source>
</evidence>
<dbReference type="GeneID" id="36330593"/>
<comment type="subcellular location">
    <subcellularLocation>
        <location evidence="1">Nucleus</location>
    </subcellularLocation>
</comment>
<accession>A0A1X6MZF7</accession>
<dbReference type="RefSeq" id="XP_024338400.1">
    <property type="nucleotide sequence ID" value="XM_024485644.1"/>
</dbReference>
<sequence length="217" mass="24623">MLEDCKQLANLALLQGHSLTCHADPLQPHDAYQYALLLLPILLILSLHEETQDTPKAEVRAESRGEWQRLVVEHCFRLTKSPSPMVQGAILAQQTPCWWSNNEANDENGGRAGGAPSELQASRRTSGVPRVSFLMKLYMLKYPENHHMVWWDPASEHIIIQRPVQLLLHVLYNVYCQLCFTSFSRQLNIYGFMCKVNMANVDHVINGPDTSITDCLV</sequence>
<keyword evidence="2" id="KW-0238">DNA-binding</keyword>
<dbReference type="STRING" id="670580.A0A1X6MZF7"/>
<dbReference type="InterPro" id="IPR000232">
    <property type="entry name" value="HSF_DNA-bd"/>
</dbReference>
<dbReference type="GO" id="GO:0003700">
    <property type="term" value="F:DNA-binding transcription factor activity"/>
    <property type="evidence" value="ECO:0007669"/>
    <property type="project" value="InterPro"/>
</dbReference>
<evidence type="ECO:0000256" key="1">
    <source>
        <dbReference type="ARBA" id="ARBA00004123"/>
    </source>
</evidence>
<dbReference type="InterPro" id="IPR036388">
    <property type="entry name" value="WH-like_DNA-bd_sf"/>
</dbReference>
<keyword evidence="6" id="KW-1185">Reference proteome</keyword>
<dbReference type="GO" id="GO:0043565">
    <property type="term" value="F:sequence-specific DNA binding"/>
    <property type="evidence" value="ECO:0007669"/>
    <property type="project" value="InterPro"/>
</dbReference>
<dbReference type="InterPro" id="IPR036390">
    <property type="entry name" value="WH_DNA-bd_sf"/>
</dbReference>
<organism evidence="5 6">
    <name type="scientific">Postia placenta MAD-698-R-SB12</name>
    <dbReference type="NCBI Taxonomy" id="670580"/>
    <lineage>
        <taxon>Eukaryota</taxon>
        <taxon>Fungi</taxon>
        <taxon>Dikarya</taxon>
        <taxon>Basidiomycota</taxon>
        <taxon>Agaricomycotina</taxon>
        <taxon>Agaricomycetes</taxon>
        <taxon>Polyporales</taxon>
        <taxon>Adustoporiaceae</taxon>
        <taxon>Rhodonia</taxon>
    </lineage>
</organism>